<comment type="caution">
    <text evidence="1">The sequence shown here is derived from an EMBL/GenBank/DDBJ whole genome shotgun (WGS) entry which is preliminary data.</text>
</comment>
<sequence>MLFKSSDYLGRFAKMQQSDYVSGYMQLGEVIKTLSIDPQSFEISKQNFFDSPITEHTSSGVKYTRAPLGARGKSACSMVYTCQVNWTITIPANTLAIQLNKPYNDWDTVGKLNTRTNFNGKEDPLADWTTNMSQPSQGYYGKTAQGIEASEHLQFWIGFSTACGPFYQFQLLKDATALWGSAIYAREQAVISGNSLNDLCTKNSDSVSPLESIIEGKRHCGIFIDIPLCEFDRQAISATVGTPFYKRIPFDITFSGVLDLNQLNPIFNSFPVLTRNYATLHLQLWIYDFLQDLKVVWLNKNDIIMNNHLAYHMIPPEKADIFYLLAGEDSTGLEYLRYNVRIGNMQNAAIGDKIPQNSISQIGTAKFDVFEIQNLCFNIENEEAIISLIQQQKIVNFLTQVFRTQSSNFTFSGFDKDSGSLQSIMSFSNIKSLFMTFAILQYPLRFFPVLFTGLNLVIDQNNIIPQSHKSLNKATNGQMFDCFVDQDVISAPSDLYHSLTFENLNIDDKKNYYGLIDNNKQYRTANIFYLTTMYSGYKAIKTLYPNKYMLAWKLATDDSFM</sequence>
<dbReference type="EMBL" id="SNRW01002531">
    <property type="protein sequence ID" value="KAA6392476.1"/>
    <property type="molecule type" value="Genomic_DNA"/>
</dbReference>
<name>A0A5J4WCS4_9EUKA</name>
<dbReference type="Proteomes" id="UP000324800">
    <property type="component" value="Unassembled WGS sequence"/>
</dbReference>
<evidence type="ECO:0000313" key="2">
    <source>
        <dbReference type="Proteomes" id="UP000324800"/>
    </source>
</evidence>
<protein>
    <submittedName>
        <fullName evidence="1">Uncharacterized protein</fullName>
    </submittedName>
</protein>
<reference evidence="1 2" key="1">
    <citation type="submission" date="2019-03" db="EMBL/GenBank/DDBJ databases">
        <title>Single cell metagenomics reveals metabolic interactions within the superorganism composed of flagellate Streblomastix strix and complex community of Bacteroidetes bacteria on its surface.</title>
        <authorList>
            <person name="Treitli S.C."/>
            <person name="Kolisko M."/>
            <person name="Husnik F."/>
            <person name="Keeling P."/>
            <person name="Hampl V."/>
        </authorList>
    </citation>
    <scope>NUCLEOTIDE SEQUENCE [LARGE SCALE GENOMIC DNA]</scope>
    <source>
        <strain evidence="1">ST1C</strain>
    </source>
</reference>
<organism evidence="1 2">
    <name type="scientific">Streblomastix strix</name>
    <dbReference type="NCBI Taxonomy" id="222440"/>
    <lineage>
        <taxon>Eukaryota</taxon>
        <taxon>Metamonada</taxon>
        <taxon>Preaxostyla</taxon>
        <taxon>Oxymonadida</taxon>
        <taxon>Streblomastigidae</taxon>
        <taxon>Streblomastix</taxon>
    </lineage>
</organism>
<dbReference type="AlphaFoldDB" id="A0A5J4WCS4"/>
<accession>A0A5J4WCS4</accession>
<proteinExistence type="predicted"/>
<gene>
    <name evidence="1" type="ORF">EZS28_011998</name>
</gene>
<evidence type="ECO:0000313" key="1">
    <source>
        <dbReference type="EMBL" id="KAA6392476.1"/>
    </source>
</evidence>